<accession>A0ABP6P432</accession>
<dbReference type="Proteomes" id="UP001501866">
    <property type="component" value="Unassembled WGS sequence"/>
</dbReference>
<reference evidence="2" key="1">
    <citation type="journal article" date="2019" name="Int. J. Syst. Evol. Microbiol.">
        <title>The Global Catalogue of Microorganisms (GCM) 10K type strain sequencing project: providing services to taxonomists for standard genome sequencing and annotation.</title>
        <authorList>
            <consortium name="The Broad Institute Genomics Platform"/>
            <consortium name="The Broad Institute Genome Sequencing Center for Infectious Disease"/>
            <person name="Wu L."/>
            <person name="Ma J."/>
        </authorList>
    </citation>
    <scope>NUCLEOTIDE SEQUENCE [LARGE SCALE GENOMIC DNA]</scope>
    <source>
        <strain evidence="2">JCM 9095</strain>
    </source>
</reference>
<sequence>MAQSQRDKAQRRLGDDLRPGEEVGHAVLAFRIGGARQDIVAGGGAIVAGPGGQILGAAVRPATPGAGRAPELPMPHRCFVVLTTHRLLIFSLGGFFIAGPKDVVHAVPLDRIAWMAEPAVDGNLARTLRATVGLTSGALLRWEFPRLQIDRGRALLNDLRQRIPDD</sequence>
<organism evidence="1 2">
    <name type="scientific">Streptomyces virens</name>
    <dbReference type="NCBI Taxonomy" id="285572"/>
    <lineage>
        <taxon>Bacteria</taxon>
        <taxon>Bacillati</taxon>
        <taxon>Actinomycetota</taxon>
        <taxon>Actinomycetes</taxon>
        <taxon>Kitasatosporales</taxon>
        <taxon>Streptomycetaceae</taxon>
        <taxon>Streptomyces</taxon>
    </lineage>
</organism>
<proteinExistence type="predicted"/>
<dbReference type="EMBL" id="BAAAUH010000006">
    <property type="protein sequence ID" value="GAA3165687.1"/>
    <property type="molecule type" value="Genomic_DNA"/>
</dbReference>
<gene>
    <name evidence="1" type="ORF">GCM10010451_12190</name>
</gene>
<dbReference type="RefSeq" id="WP_161175871.1">
    <property type="nucleotide sequence ID" value="NZ_BAAAUH010000006.1"/>
</dbReference>
<protein>
    <recommendedName>
        <fullName evidence="3">YokE-like PH domain-containing protein</fullName>
    </recommendedName>
</protein>
<evidence type="ECO:0008006" key="3">
    <source>
        <dbReference type="Google" id="ProtNLM"/>
    </source>
</evidence>
<keyword evidence="2" id="KW-1185">Reference proteome</keyword>
<evidence type="ECO:0000313" key="2">
    <source>
        <dbReference type="Proteomes" id="UP001501866"/>
    </source>
</evidence>
<name>A0ABP6P432_9ACTN</name>
<evidence type="ECO:0000313" key="1">
    <source>
        <dbReference type="EMBL" id="GAA3165687.1"/>
    </source>
</evidence>
<comment type="caution">
    <text evidence="1">The sequence shown here is derived from an EMBL/GenBank/DDBJ whole genome shotgun (WGS) entry which is preliminary data.</text>
</comment>